<dbReference type="EMBL" id="JAMFTS010000005">
    <property type="protein sequence ID" value="KAJ4753337.1"/>
    <property type="molecule type" value="Genomic_DNA"/>
</dbReference>
<keyword evidence="11" id="KW-0175">Coiled coil</keyword>
<dbReference type="Proteomes" id="UP001140206">
    <property type="component" value="Chromosome 5"/>
</dbReference>
<dbReference type="GO" id="GO:0005634">
    <property type="term" value="C:nucleus"/>
    <property type="evidence" value="ECO:0007669"/>
    <property type="project" value="UniProtKB-SubCell"/>
</dbReference>
<evidence type="ECO:0000256" key="9">
    <source>
        <dbReference type="ARBA" id="ARBA00055032"/>
    </source>
</evidence>
<keyword evidence="8" id="KW-0539">Nucleus</keyword>
<evidence type="ECO:0000256" key="3">
    <source>
        <dbReference type="ARBA" id="ARBA00022553"/>
    </source>
</evidence>
<evidence type="ECO:0000259" key="12">
    <source>
        <dbReference type="PROSITE" id="PS00434"/>
    </source>
</evidence>
<comment type="similarity">
    <text evidence="10">Belongs to the HSF family. Class A subfamily.</text>
</comment>
<keyword evidence="4" id="KW-0805">Transcription regulation</keyword>
<dbReference type="PANTHER" id="PTHR10015">
    <property type="entry name" value="HEAT SHOCK TRANSCRIPTION FACTOR"/>
    <property type="match status" value="1"/>
</dbReference>
<dbReference type="GO" id="GO:0006357">
    <property type="term" value="P:regulation of transcription by RNA polymerase II"/>
    <property type="evidence" value="ECO:0007669"/>
    <property type="project" value="TreeGrafter"/>
</dbReference>
<dbReference type="SMART" id="SM00415">
    <property type="entry name" value="HSF"/>
    <property type="match status" value="1"/>
</dbReference>
<name>A0AAV8CC51_9POAL</name>
<evidence type="ECO:0000256" key="2">
    <source>
        <dbReference type="ARBA" id="ARBA00011233"/>
    </source>
</evidence>
<dbReference type="InterPro" id="IPR036388">
    <property type="entry name" value="WH-like_DNA-bd_sf"/>
</dbReference>
<keyword evidence="14" id="KW-1185">Reference proteome</keyword>
<evidence type="ECO:0000256" key="11">
    <source>
        <dbReference type="SAM" id="Coils"/>
    </source>
</evidence>
<comment type="subunit">
    <text evidence="2">Homotrimer.</text>
</comment>
<evidence type="ECO:0000256" key="6">
    <source>
        <dbReference type="ARBA" id="ARBA00023125"/>
    </source>
</evidence>
<dbReference type="SUPFAM" id="SSF46785">
    <property type="entry name" value="Winged helix' DNA-binding domain"/>
    <property type="match status" value="1"/>
</dbReference>
<evidence type="ECO:0000256" key="5">
    <source>
        <dbReference type="ARBA" id="ARBA00023016"/>
    </source>
</evidence>
<sequence length="384" mass="44073">MERASTTTNPVPLPPLSSSFPSFPVKVEFPSTTSFIPEEEEEEEEEEAMQVPRPLDCLHEAPIPPFLSKTYDIVDDPSVDTVVSWDPAGKSFVVWDPHLFERVVLPCKFKHSNFSSFVRQLNTYGFRKISVDRWEFSNEWFLRGNKQLLKSINRRRSHAGAQTSSSVATSLESELHNLRRDKSTLIQEVLELQQDCRTTIQQMSSLNQKLQSAEERQKQMVSFYTKILRSPNLLAQFRIHQEQRNKRKFLKQNQQGQSSSALRPNVPDAFWHDVAIQSVQVNEPVKELSHLEETSYPEHVFPEVNLHGSSSAEPPFLKDKAIVEGQQQVVPEQDQNIKPFPVVDPINDPSLFEFPDAFYDVNLDLASVNKIVDDHVPPQEIRIN</sequence>
<feature type="coiled-coil region" evidence="11">
    <location>
        <begin position="168"/>
        <end position="216"/>
    </location>
</feature>
<proteinExistence type="inferred from homology"/>
<dbReference type="GO" id="GO:0003700">
    <property type="term" value="F:DNA-binding transcription factor activity"/>
    <property type="evidence" value="ECO:0007669"/>
    <property type="project" value="InterPro"/>
</dbReference>
<accession>A0AAV8CC51</accession>
<dbReference type="GO" id="GO:0034605">
    <property type="term" value="P:cellular response to heat"/>
    <property type="evidence" value="ECO:0007669"/>
    <property type="project" value="TreeGrafter"/>
</dbReference>
<keyword evidence="5" id="KW-0346">Stress response</keyword>
<dbReference type="AlphaFoldDB" id="A0AAV8CC51"/>
<dbReference type="InterPro" id="IPR000232">
    <property type="entry name" value="HSF_DNA-bd"/>
</dbReference>
<dbReference type="PANTHER" id="PTHR10015:SF337">
    <property type="entry name" value="HEAT STRESS TRANSCRIPTION FACTOR A-3"/>
    <property type="match status" value="1"/>
</dbReference>
<evidence type="ECO:0000256" key="10">
    <source>
        <dbReference type="ARBA" id="ARBA00061350"/>
    </source>
</evidence>
<comment type="function">
    <text evidence="9">Transcriptional regulator that specifically binds DNA of heat shock promoter elements (HSE).</text>
</comment>
<keyword evidence="6" id="KW-0238">DNA-binding</keyword>
<dbReference type="PROSITE" id="PS00434">
    <property type="entry name" value="HSF_DOMAIN"/>
    <property type="match status" value="1"/>
</dbReference>
<dbReference type="Gene3D" id="1.10.10.10">
    <property type="entry name" value="Winged helix-like DNA-binding domain superfamily/Winged helix DNA-binding domain"/>
    <property type="match status" value="1"/>
</dbReference>
<dbReference type="PRINTS" id="PR00056">
    <property type="entry name" value="HSFDOMAIN"/>
</dbReference>
<evidence type="ECO:0000256" key="8">
    <source>
        <dbReference type="ARBA" id="ARBA00023242"/>
    </source>
</evidence>
<dbReference type="InterPro" id="IPR036390">
    <property type="entry name" value="WH_DNA-bd_sf"/>
</dbReference>
<comment type="caution">
    <text evidence="13">The sequence shown here is derived from an EMBL/GenBank/DDBJ whole genome shotgun (WGS) entry which is preliminary data.</text>
</comment>
<evidence type="ECO:0000313" key="14">
    <source>
        <dbReference type="Proteomes" id="UP001140206"/>
    </source>
</evidence>
<organism evidence="13 14">
    <name type="scientific">Rhynchospora pubera</name>
    <dbReference type="NCBI Taxonomy" id="906938"/>
    <lineage>
        <taxon>Eukaryota</taxon>
        <taxon>Viridiplantae</taxon>
        <taxon>Streptophyta</taxon>
        <taxon>Embryophyta</taxon>
        <taxon>Tracheophyta</taxon>
        <taxon>Spermatophyta</taxon>
        <taxon>Magnoliopsida</taxon>
        <taxon>Liliopsida</taxon>
        <taxon>Poales</taxon>
        <taxon>Cyperaceae</taxon>
        <taxon>Cyperoideae</taxon>
        <taxon>Rhynchosporeae</taxon>
        <taxon>Rhynchospora</taxon>
    </lineage>
</organism>
<comment type="subcellular location">
    <subcellularLocation>
        <location evidence="1">Nucleus</location>
    </subcellularLocation>
</comment>
<gene>
    <name evidence="13" type="ORF">LUZ62_087742</name>
</gene>
<feature type="domain" description="HSF-type DNA-binding" evidence="12">
    <location>
        <begin position="105"/>
        <end position="129"/>
    </location>
</feature>
<reference evidence="13" key="1">
    <citation type="submission" date="2022-08" db="EMBL/GenBank/DDBJ databases">
        <authorList>
            <person name="Marques A."/>
        </authorList>
    </citation>
    <scope>NUCLEOTIDE SEQUENCE</scope>
    <source>
        <strain evidence="13">RhyPub2mFocal</strain>
        <tissue evidence="13">Leaves</tissue>
    </source>
</reference>
<protein>
    <submittedName>
        <fullName evidence="13">Heat stress transcription factor A3</fullName>
    </submittedName>
</protein>
<dbReference type="Pfam" id="PF00447">
    <property type="entry name" value="HSF_DNA-bind"/>
    <property type="match status" value="1"/>
</dbReference>
<dbReference type="FunFam" id="1.10.10.10:FF:000367">
    <property type="entry name" value="Heat stress transcription factor A-8"/>
    <property type="match status" value="1"/>
</dbReference>
<evidence type="ECO:0000313" key="13">
    <source>
        <dbReference type="EMBL" id="KAJ4753337.1"/>
    </source>
</evidence>
<evidence type="ECO:0000256" key="1">
    <source>
        <dbReference type="ARBA" id="ARBA00004123"/>
    </source>
</evidence>
<dbReference type="GO" id="GO:0000978">
    <property type="term" value="F:RNA polymerase II cis-regulatory region sequence-specific DNA binding"/>
    <property type="evidence" value="ECO:0007669"/>
    <property type="project" value="TreeGrafter"/>
</dbReference>
<keyword evidence="3" id="KW-0597">Phosphoprotein</keyword>
<evidence type="ECO:0000256" key="4">
    <source>
        <dbReference type="ARBA" id="ARBA00023015"/>
    </source>
</evidence>
<keyword evidence="7" id="KW-0804">Transcription</keyword>
<evidence type="ECO:0000256" key="7">
    <source>
        <dbReference type="ARBA" id="ARBA00023163"/>
    </source>
</evidence>